<evidence type="ECO:0000256" key="5">
    <source>
        <dbReference type="ARBA" id="ARBA00022989"/>
    </source>
</evidence>
<evidence type="ECO:0000256" key="2">
    <source>
        <dbReference type="ARBA" id="ARBA00022448"/>
    </source>
</evidence>
<evidence type="ECO:0000313" key="9">
    <source>
        <dbReference type="EMBL" id="SDW00657.1"/>
    </source>
</evidence>
<evidence type="ECO:0000256" key="1">
    <source>
        <dbReference type="ARBA" id="ARBA00004651"/>
    </source>
</evidence>
<keyword evidence="6 7" id="KW-0472">Membrane</keyword>
<feature type="transmembrane region" description="Helical" evidence="7">
    <location>
        <begin position="236"/>
        <end position="258"/>
    </location>
</feature>
<evidence type="ECO:0000259" key="8">
    <source>
        <dbReference type="PROSITE" id="PS50928"/>
    </source>
</evidence>
<dbReference type="GO" id="GO:0005886">
    <property type="term" value="C:plasma membrane"/>
    <property type="evidence" value="ECO:0007669"/>
    <property type="project" value="UniProtKB-SubCell"/>
</dbReference>
<dbReference type="RefSeq" id="WP_093749635.1">
    <property type="nucleotide sequence ID" value="NZ_BSYN01000001.1"/>
</dbReference>
<dbReference type="InterPro" id="IPR050366">
    <property type="entry name" value="BP-dependent_transpt_permease"/>
</dbReference>
<comment type="similarity">
    <text evidence="7">Belongs to the binding-protein-dependent transport system permease family.</text>
</comment>
<evidence type="ECO:0000313" key="10">
    <source>
        <dbReference type="Proteomes" id="UP000198828"/>
    </source>
</evidence>
<dbReference type="Gene3D" id="1.10.3720.10">
    <property type="entry name" value="MetI-like"/>
    <property type="match status" value="1"/>
</dbReference>
<dbReference type="Pfam" id="PF00528">
    <property type="entry name" value="BPD_transp_1"/>
    <property type="match status" value="1"/>
</dbReference>
<evidence type="ECO:0000256" key="7">
    <source>
        <dbReference type="RuleBase" id="RU363032"/>
    </source>
</evidence>
<dbReference type="EMBL" id="FNNG01000001">
    <property type="protein sequence ID" value="SDW00657.1"/>
    <property type="molecule type" value="Genomic_DNA"/>
</dbReference>
<dbReference type="Proteomes" id="UP000198828">
    <property type="component" value="Unassembled WGS sequence"/>
</dbReference>
<dbReference type="CDD" id="cd06261">
    <property type="entry name" value="TM_PBP2"/>
    <property type="match status" value="1"/>
</dbReference>
<gene>
    <name evidence="9" type="ORF">SAMN05660923_00017</name>
</gene>
<keyword evidence="5 7" id="KW-1133">Transmembrane helix</keyword>
<dbReference type="GO" id="GO:0055085">
    <property type="term" value="P:transmembrane transport"/>
    <property type="evidence" value="ECO:0007669"/>
    <property type="project" value="InterPro"/>
</dbReference>
<evidence type="ECO:0000256" key="3">
    <source>
        <dbReference type="ARBA" id="ARBA00022475"/>
    </source>
</evidence>
<protein>
    <submittedName>
        <fullName evidence="9">Peptide/nickel transport system permease protein</fullName>
    </submittedName>
</protein>
<organism evidence="9 10">
    <name type="scientific">Tepidimicrobium xylanilyticum</name>
    <dbReference type="NCBI Taxonomy" id="1123352"/>
    <lineage>
        <taxon>Bacteria</taxon>
        <taxon>Bacillati</taxon>
        <taxon>Bacillota</taxon>
        <taxon>Tissierellia</taxon>
        <taxon>Tissierellales</taxon>
        <taxon>Tepidimicrobiaceae</taxon>
        <taxon>Tepidimicrobium</taxon>
    </lineage>
</organism>
<sequence length="276" mass="29766">MIKTIVNDKQLLFGIIGLVFLLAVAAFAPVIAPENPYYFGPDVLNKPGMNGHILGTNKLGQDIFSMIIYGTRTSLQVAIISAFISGLLGILIGGVAGFFGGNVDRVISELINVFMMLPTFFLILLIIALFGNSIYNVMIVIGITTWPGNAKLMRAQALSLRERTFVKAASAMGESKLQILFKYIIPNGVFPVIANTTVGMSNAILTEAGLSFLGLGDPNIVSWGQMIYDGKSFLTSAWWIATFAGIAIVITVTIFYLLGDGLNHVMNPKHSKGKEV</sequence>
<keyword evidence="3" id="KW-1003">Cell membrane</keyword>
<feature type="transmembrane region" description="Helical" evidence="7">
    <location>
        <begin position="75"/>
        <end position="98"/>
    </location>
</feature>
<dbReference type="InterPro" id="IPR035906">
    <property type="entry name" value="MetI-like_sf"/>
</dbReference>
<dbReference type="PANTHER" id="PTHR43386">
    <property type="entry name" value="OLIGOPEPTIDE TRANSPORT SYSTEM PERMEASE PROTEIN APPC"/>
    <property type="match status" value="1"/>
</dbReference>
<dbReference type="PROSITE" id="PS50928">
    <property type="entry name" value="ABC_TM1"/>
    <property type="match status" value="1"/>
</dbReference>
<proteinExistence type="inferred from homology"/>
<comment type="subcellular location">
    <subcellularLocation>
        <location evidence="1 7">Cell membrane</location>
        <topology evidence="1 7">Multi-pass membrane protein</topology>
    </subcellularLocation>
</comment>
<feature type="transmembrane region" description="Helical" evidence="7">
    <location>
        <begin position="12"/>
        <end position="32"/>
    </location>
</feature>
<keyword evidence="2 7" id="KW-0813">Transport</keyword>
<dbReference type="AlphaFoldDB" id="A0A1H2Q0K3"/>
<accession>A0A1H2Q0K3</accession>
<name>A0A1H2Q0K3_9FIRM</name>
<keyword evidence="10" id="KW-1185">Reference proteome</keyword>
<dbReference type="InterPro" id="IPR000515">
    <property type="entry name" value="MetI-like"/>
</dbReference>
<dbReference type="PANTHER" id="PTHR43386:SF1">
    <property type="entry name" value="D,D-DIPEPTIDE TRANSPORT SYSTEM PERMEASE PROTEIN DDPC-RELATED"/>
    <property type="match status" value="1"/>
</dbReference>
<dbReference type="OrthoDB" id="9801163at2"/>
<feature type="domain" description="ABC transmembrane type-1" evidence="8">
    <location>
        <begin position="71"/>
        <end position="259"/>
    </location>
</feature>
<evidence type="ECO:0000256" key="4">
    <source>
        <dbReference type="ARBA" id="ARBA00022692"/>
    </source>
</evidence>
<keyword evidence="4 7" id="KW-0812">Transmembrane</keyword>
<dbReference type="SUPFAM" id="SSF161098">
    <property type="entry name" value="MetI-like"/>
    <property type="match status" value="1"/>
</dbReference>
<evidence type="ECO:0000256" key="6">
    <source>
        <dbReference type="ARBA" id="ARBA00023136"/>
    </source>
</evidence>
<reference evidence="9 10" key="1">
    <citation type="submission" date="2016-10" db="EMBL/GenBank/DDBJ databases">
        <authorList>
            <person name="de Groot N.N."/>
        </authorList>
    </citation>
    <scope>NUCLEOTIDE SEQUENCE [LARGE SCALE GENOMIC DNA]</scope>
    <source>
        <strain evidence="9 10">DSM 23310</strain>
    </source>
</reference>